<dbReference type="InterPro" id="IPR007373">
    <property type="entry name" value="Thiamin_PyroPKinase_B1-bd"/>
</dbReference>
<evidence type="ECO:0000259" key="2">
    <source>
        <dbReference type="SMART" id="SM00983"/>
    </source>
</evidence>
<dbReference type="InterPro" id="IPR007371">
    <property type="entry name" value="TPK_catalytic"/>
</dbReference>
<comment type="caution">
    <text evidence="3">The sequence shown here is derived from an EMBL/GenBank/DDBJ whole genome shotgun (WGS) entry which is preliminary data.</text>
</comment>
<dbReference type="Pfam" id="PF04263">
    <property type="entry name" value="TPK_catalytic"/>
    <property type="match status" value="1"/>
</dbReference>
<protein>
    <recommendedName>
        <fullName evidence="1">Thiamine diphosphokinase</fullName>
        <ecNumber evidence="1">2.7.6.2</ecNumber>
    </recommendedName>
</protein>
<evidence type="ECO:0000256" key="1">
    <source>
        <dbReference type="NCBIfam" id="TIGR01378"/>
    </source>
</evidence>
<dbReference type="NCBIfam" id="TIGR01378">
    <property type="entry name" value="thi_PPkinase"/>
    <property type="match status" value="1"/>
</dbReference>
<dbReference type="RefSeq" id="WP_216518148.1">
    <property type="nucleotide sequence ID" value="NZ_JAHLPM010000004.1"/>
</dbReference>
<dbReference type="Proteomes" id="UP000749471">
    <property type="component" value="Unassembled WGS sequence"/>
</dbReference>
<proteinExistence type="predicted"/>
<dbReference type="InterPro" id="IPR053149">
    <property type="entry name" value="TPK"/>
</dbReference>
<dbReference type="SMART" id="SM00983">
    <property type="entry name" value="TPK_B1_binding"/>
    <property type="match status" value="1"/>
</dbReference>
<dbReference type="CDD" id="cd07995">
    <property type="entry name" value="TPK"/>
    <property type="match status" value="1"/>
</dbReference>
<feature type="domain" description="Thiamin pyrophosphokinase thiamin-binding" evidence="2">
    <location>
        <begin position="126"/>
        <end position="205"/>
    </location>
</feature>
<sequence>MKGLIVSSGAISNLKRLECIAKKCDFVLCADGGANHLLKIKYKPNLVVGDLDSIDKKTLKILEEEKVPINRFPSKKDATDTELAIEYLIQKGFKDITLMGVTGTRKDHTLANVFLLKRILDNGIKGKIVDDNNIIYLIDNYLKLKYHEDTFVSIIPITDEGIVVTLQGFEYPLDKTQIDFGSTHGVSNKIVENVGQVIIHKGKCLVFVSKD</sequence>
<dbReference type="EC" id="2.7.6.2" evidence="1"/>
<keyword evidence="3" id="KW-0808">Transferase</keyword>
<accession>A0ABS6E5Q3</accession>
<name>A0ABS6E5Q3_9FIRM</name>
<keyword evidence="4" id="KW-1185">Reference proteome</keyword>
<dbReference type="Pfam" id="PF04265">
    <property type="entry name" value="TPK_B1_binding"/>
    <property type="match status" value="1"/>
</dbReference>
<evidence type="ECO:0000313" key="4">
    <source>
        <dbReference type="Proteomes" id="UP000749471"/>
    </source>
</evidence>
<dbReference type="PANTHER" id="PTHR41299:SF1">
    <property type="entry name" value="THIAMINE PYROPHOSPHOKINASE"/>
    <property type="match status" value="1"/>
</dbReference>
<evidence type="ECO:0000313" key="3">
    <source>
        <dbReference type="EMBL" id="MBU5437755.1"/>
    </source>
</evidence>
<organism evidence="3 4">
    <name type="scientific">Tissierella simiarum</name>
    <dbReference type="NCBI Taxonomy" id="2841534"/>
    <lineage>
        <taxon>Bacteria</taxon>
        <taxon>Bacillati</taxon>
        <taxon>Bacillota</taxon>
        <taxon>Tissierellia</taxon>
        <taxon>Tissierellales</taxon>
        <taxon>Tissierellaceae</taxon>
        <taxon>Tissierella</taxon>
    </lineage>
</organism>
<dbReference type="InterPro" id="IPR006282">
    <property type="entry name" value="Thi_PPkinase"/>
</dbReference>
<dbReference type="PANTHER" id="PTHR41299">
    <property type="entry name" value="THIAMINE PYROPHOSPHOKINASE"/>
    <property type="match status" value="1"/>
</dbReference>
<reference evidence="3 4" key="1">
    <citation type="submission" date="2021-06" db="EMBL/GenBank/DDBJ databases">
        <authorList>
            <person name="Sun Q."/>
            <person name="Li D."/>
        </authorList>
    </citation>
    <scope>NUCLEOTIDE SEQUENCE [LARGE SCALE GENOMIC DNA]</scope>
    <source>
        <strain evidence="3 4">MSJ-40</strain>
    </source>
</reference>
<dbReference type="GO" id="GO:0004788">
    <property type="term" value="F:thiamine diphosphokinase activity"/>
    <property type="evidence" value="ECO:0007669"/>
    <property type="project" value="UniProtKB-EC"/>
</dbReference>
<gene>
    <name evidence="3" type="ORF">KQI42_07035</name>
</gene>
<dbReference type="EMBL" id="JAHLPM010000004">
    <property type="protein sequence ID" value="MBU5437755.1"/>
    <property type="molecule type" value="Genomic_DNA"/>
</dbReference>